<organism evidence="4 5">
    <name type="scientific">Steroidobacter flavus</name>
    <dbReference type="NCBI Taxonomy" id="1842136"/>
    <lineage>
        <taxon>Bacteria</taxon>
        <taxon>Pseudomonadati</taxon>
        <taxon>Pseudomonadota</taxon>
        <taxon>Gammaproteobacteria</taxon>
        <taxon>Steroidobacterales</taxon>
        <taxon>Steroidobacteraceae</taxon>
        <taxon>Steroidobacter</taxon>
    </lineage>
</organism>
<evidence type="ECO:0000256" key="2">
    <source>
        <dbReference type="ARBA" id="ARBA00023315"/>
    </source>
</evidence>
<feature type="domain" description="N-acetyltransferase" evidence="3">
    <location>
        <begin position="4"/>
        <end position="160"/>
    </location>
</feature>
<dbReference type="CDD" id="cd04301">
    <property type="entry name" value="NAT_SF"/>
    <property type="match status" value="1"/>
</dbReference>
<dbReference type="Pfam" id="PF00583">
    <property type="entry name" value="Acetyltransf_1"/>
    <property type="match status" value="1"/>
</dbReference>
<comment type="caution">
    <text evidence="4">The sequence shown here is derived from an EMBL/GenBank/DDBJ whole genome shotgun (WGS) entry which is preliminary data.</text>
</comment>
<evidence type="ECO:0000313" key="5">
    <source>
        <dbReference type="Proteomes" id="UP001595904"/>
    </source>
</evidence>
<sequence length="162" mass="18307">MTSLHIEPATPADVPMILQLIRELAEFERLLDEVTATEAQLHEHLFGPKPKAEVIMGRLPGGEVAGFALYFHNFSTFLAKPGIYLEDLYVRQQYRGRGYGEQLLRRLAGIAIERNCGRLEWSVLDWNQRAIDFYKSLGAVPMNEWTIYRVTGSALQKLGNGG</sequence>
<dbReference type="GO" id="GO:0016746">
    <property type="term" value="F:acyltransferase activity"/>
    <property type="evidence" value="ECO:0007669"/>
    <property type="project" value="UniProtKB-KW"/>
</dbReference>
<dbReference type="Proteomes" id="UP001595904">
    <property type="component" value="Unassembled WGS sequence"/>
</dbReference>
<accession>A0ABV8SVJ9</accession>
<protein>
    <submittedName>
        <fullName evidence="4">GNAT family N-acetyltransferase</fullName>
        <ecNumber evidence="4">2.3.-.-</ecNumber>
    </submittedName>
</protein>
<dbReference type="InterPro" id="IPR000182">
    <property type="entry name" value="GNAT_dom"/>
</dbReference>
<dbReference type="SUPFAM" id="SSF55729">
    <property type="entry name" value="Acyl-CoA N-acyltransferases (Nat)"/>
    <property type="match status" value="1"/>
</dbReference>
<dbReference type="EC" id="2.3.-.-" evidence="4"/>
<evidence type="ECO:0000313" key="4">
    <source>
        <dbReference type="EMBL" id="MFC4310484.1"/>
    </source>
</evidence>
<dbReference type="PANTHER" id="PTHR10545">
    <property type="entry name" value="DIAMINE N-ACETYLTRANSFERASE"/>
    <property type="match status" value="1"/>
</dbReference>
<gene>
    <name evidence="4" type="ORF">ACFPN2_15435</name>
</gene>
<reference evidence="5" key="1">
    <citation type="journal article" date="2019" name="Int. J. Syst. Evol. Microbiol.">
        <title>The Global Catalogue of Microorganisms (GCM) 10K type strain sequencing project: providing services to taxonomists for standard genome sequencing and annotation.</title>
        <authorList>
            <consortium name="The Broad Institute Genomics Platform"/>
            <consortium name="The Broad Institute Genome Sequencing Center for Infectious Disease"/>
            <person name="Wu L."/>
            <person name="Ma J."/>
        </authorList>
    </citation>
    <scope>NUCLEOTIDE SEQUENCE [LARGE SCALE GENOMIC DNA]</scope>
    <source>
        <strain evidence="5">CGMCC 1.10759</strain>
    </source>
</reference>
<dbReference type="InterPro" id="IPR016181">
    <property type="entry name" value="Acyl_CoA_acyltransferase"/>
</dbReference>
<dbReference type="PANTHER" id="PTHR10545:SF29">
    <property type="entry name" value="GH14572P-RELATED"/>
    <property type="match status" value="1"/>
</dbReference>
<evidence type="ECO:0000259" key="3">
    <source>
        <dbReference type="PROSITE" id="PS51186"/>
    </source>
</evidence>
<proteinExistence type="predicted"/>
<evidence type="ECO:0000256" key="1">
    <source>
        <dbReference type="ARBA" id="ARBA00022679"/>
    </source>
</evidence>
<dbReference type="RefSeq" id="WP_380598005.1">
    <property type="nucleotide sequence ID" value="NZ_JBHSDU010000003.1"/>
</dbReference>
<dbReference type="EMBL" id="JBHSDU010000003">
    <property type="protein sequence ID" value="MFC4310484.1"/>
    <property type="molecule type" value="Genomic_DNA"/>
</dbReference>
<dbReference type="PROSITE" id="PS51186">
    <property type="entry name" value="GNAT"/>
    <property type="match status" value="1"/>
</dbReference>
<keyword evidence="5" id="KW-1185">Reference proteome</keyword>
<keyword evidence="1 4" id="KW-0808">Transferase</keyword>
<name>A0ABV8SVJ9_9GAMM</name>
<dbReference type="Gene3D" id="3.40.630.30">
    <property type="match status" value="1"/>
</dbReference>
<keyword evidence="2 4" id="KW-0012">Acyltransferase</keyword>
<dbReference type="InterPro" id="IPR051016">
    <property type="entry name" value="Diverse_Substrate_AcTransf"/>
</dbReference>